<accession>A0ABR3J8T6</accession>
<dbReference type="Pfam" id="PF00561">
    <property type="entry name" value="Abhydrolase_1"/>
    <property type="match status" value="1"/>
</dbReference>
<sequence length="271" mass="30147">MDSSAYKQTSTRRGYTYSYYVHGLEDGSKLAPILFLHGFPSTSQDWALQAQFFTGKGYPVIVPDLLGYGGTSSPDDARAYSTTRIAEDVIDVLDAKKVEKVILVAHDWGANIGSKLVNIAPERLQAVAFLCVGYFPPQPSFDYEQQMVQAKALLGSEMLGYWELLASDDGPGLCQQNIDSFYSLLFPQDPGLWVTDLAPRGKARQWIENNKQGEKAGFFTKETLQKHQDQLLRRGLRGPCNYYRAKILGYANEDEASKSIEPSSLGMNAHL</sequence>
<dbReference type="PANTHER" id="PTHR43798:SF33">
    <property type="entry name" value="HYDROLASE, PUTATIVE (AFU_ORTHOLOGUE AFUA_2G14860)-RELATED"/>
    <property type="match status" value="1"/>
</dbReference>
<dbReference type="SUPFAM" id="SSF53474">
    <property type="entry name" value="alpha/beta-Hydrolases"/>
    <property type="match status" value="1"/>
</dbReference>
<dbReference type="InterPro" id="IPR000073">
    <property type="entry name" value="AB_hydrolase_1"/>
</dbReference>
<evidence type="ECO:0000313" key="3">
    <source>
        <dbReference type="Proteomes" id="UP001556367"/>
    </source>
</evidence>
<organism evidence="2 3">
    <name type="scientific">Hohenbuehelia grisea</name>
    <dbReference type="NCBI Taxonomy" id="104357"/>
    <lineage>
        <taxon>Eukaryota</taxon>
        <taxon>Fungi</taxon>
        <taxon>Dikarya</taxon>
        <taxon>Basidiomycota</taxon>
        <taxon>Agaricomycotina</taxon>
        <taxon>Agaricomycetes</taxon>
        <taxon>Agaricomycetidae</taxon>
        <taxon>Agaricales</taxon>
        <taxon>Pleurotineae</taxon>
        <taxon>Pleurotaceae</taxon>
        <taxon>Hohenbuehelia</taxon>
    </lineage>
</organism>
<dbReference type="InterPro" id="IPR029058">
    <property type="entry name" value="AB_hydrolase_fold"/>
</dbReference>
<dbReference type="InterPro" id="IPR050266">
    <property type="entry name" value="AB_hydrolase_sf"/>
</dbReference>
<comment type="caution">
    <text evidence="2">The sequence shown here is derived from an EMBL/GenBank/DDBJ whole genome shotgun (WGS) entry which is preliminary data.</text>
</comment>
<evidence type="ECO:0000313" key="2">
    <source>
        <dbReference type="EMBL" id="KAL0951878.1"/>
    </source>
</evidence>
<dbReference type="InterPro" id="IPR000639">
    <property type="entry name" value="Epox_hydrolase-like"/>
</dbReference>
<dbReference type="Gene3D" id="3.40.50.1820">
    <property type="entry name" value="alpha/beta hydrolase"/>
    <property type="match status" value="1"/>
</dbReference>
<dbReference type="EMBL" id="JASNQZ010000011">
    <property type="protein sequence ID" value="KAL0951878.1"/>
    <property type="molecule type" value="Genomic_DNA"/>
</dbReference>
<name>A0ABR3J8T6_9AGAR</name>
<dbReference type="Proteomes" id="UP001556367">
    <property type="component" value="Unassembled WGS sequence"/>
</dbReference>
<gene>
    <name evidence="2" type="ORF">HGRIS_008537</name>
</gene>
<dbReference type="PANTHER" id="PTHR43798">
    <property type="entry name" value="MONOACYLGLYCEROL LIPASE"/>
    <property type="match status" value="1"/>
</dbReference>
<protein>
    <recommendedName>
        <fullName evidence="1">AB hydrolase-1 domain-containing protein</fullName>
    </recommendedName>
</protein>
<reference evidence="3" key="1">
    <citation type="submission" date="2024-06" db="EMBL/GenBank/DDBJ databases">
        <title>Multi-omics analyses provide insights into the biosynthesis of the anticancer antibiotic pleurotin in Hohenbuehelia grisea.</title>
        <authorList>
            <person name="Weaver J.A."/>
            <person name="Alberti F."/>
        </authorList>
    </citation>
    <scope>NUCLEOTIDE SEQUENCE [LARGE SCALE GENOMIC DNA]</scope>
    <source>
        <strain evidence="3">T-177</strain>
    </source>
</reference>
<proteinExistence type="predicted"/>
<feature type="domain" description="AB hydrolase-1" evidence="1">
    <location>
        <begin position="32"/>
        <end position="158"/>
    </location>
</feature>
<dbReference type="PRINTS" id="PR00412">
    <property type="entry name" value="EPOXHYDRLASE"/>
</dbReference>
<evidence type="ECO:0000259" key="1">
    <source>
        <dbReference type="Pfam" id="PF00561"/>
    </source>
</evidence>
<keyword evidence="3" id="KW-1185">Reference proteome</keyword>